<evidence type="ECO:0000313" key="2">
    <source>
        <dbReference type="Proteomes" id="UP001440984"/>
    </source>
</evidence>
<comment type="caution">
    <text evidence="1">The sequence shown here is derived from an EMBL/GenBank/DDBJ whole genome shotgun (WGS) entry which is preliminary data.</text>
</comment>
<evidence type="ECO:0000313" key="1">
    <source>
        <dbReference type="EMBL" id="MEQ0558438.1"/>
    </source>
</evidence>
<proteinExistence type="predicted"/>
<reference evidence="1 2" key="1">
    <citation type="submission" date="2024-05" db="EMBL/GenBank/DDBJ databases">
        <authorList>
            <person name="Zhao H."/>
            <person name="Xu Y."/>
            <person name="Lin S."/>
            <person name="Spain J.C."/>
            <person name="Zhou N.-Y."/>
        </authorList>
    </citation>
    <scope>NUCLEOTIDE SEQUENCE [LARGE SCALE GENOMIC DNA]</scope>
    <source>
        <strain evidence="1 2">NEAU-NG30</strain>
    </source>
</reference>
<keyword evidence="2" id="KW-1185">Reference proteome</keyword>
<dbReference type="EMBL" id="JBDZYD010000002">
    <property type="protein sequence ID" value="MEQ0558438.1"/>
    <property type="molecule type" value="Genomic_DNA"/>
</dbReference>
<dbReference type="RefSeq" id="WP_348948684.1">
    <property type="nucleotide sequence ID" value="NZ_JBDZYD010000002.1"/>
</dbReference>
<name>A0ABV0L849_9PSEU</name>
<organism evidence="1 2">
    <name type="scientific">Amycolatopsis melonis</name>
    <dbReference type="NCBI Taxonomy" id="3156488"/>
    <lineage>
        <taxon>Bacteria</taxon>
        <taxon>Bacillati</taxon>
        <taxon>Actinomycetota</taxon>
        <taxon>Actinomycetes</taxon>
        <taxon>Pseudonocardiales</taxon>
        <taxon>Pseudonocardiaceae</taxon>
        <taxon>Amycolatopsis</taxon>
    </lineage>
</organism>
<dbReference type="Proteomes" id="UP001440984">
    <property type="component" value="Unassembled WGS sequence"/>
</dbReference>
<accession>A0ABV0L849</accession>
<protein>
    <submittedName>
        <fullName evidence="1">Uncharacterized protein</fullName>
    </submittedName>
</protein>
<gene>
    <name evidence="1" type="ORF">ABJI51_05105</name>
</gene>
<sequence>MSQLSFIDARGTAMLVTAVRRRPAPAPLTLVRPLMVCAGC</sequence>